<proteinExistence type="predicted"/>
<accession>A0A0G1XAB6</accession>
<organism evidence="2 3">
    <name type="scientific">Candidatus Jorgensenbacteria bacterium GW2011_GWA1_48_11</name>
    <dbReference type="NCBI Taxonomy" id="1618660"/>
    <lineage>
        <taxon>Bacteria</taxon>
        <taxon>Candidatus Joergenseniibacteriota</taxon>
    </lineage>
</organism>
<reference evidence="2 3" key="1">
    <citation type="journal article" date="2015" name="Nature">
        <title>rRNA introns, odd ribosomes, and small enigmatic genomes across a large radiation of phyla.</title>
        <authorList>
            <person name="Brown C.T."/>
            <person name="Hug L.A."/>
            <person name="Thomas B.C."/>
            <person name="Sharon I."/>
            <person name="Castelle C.J."/>
            <person name="Singh A."/>
            <person name="Wilkins M.J."/>
            <person name="Williams K.H."/>
            <person name="Banfield J.F."/>
        </authorList>
    </citation>
    <scope>NUCLEOTIDE SEQUENCE [LARGE SCALE GENOMIC DNA]</scope>
</reference>
<evidence type="ECO:0000313" key="3">
    <source>
        <dbReference type="Proteomes" id="UP000034956"/>
    </source>
</evidence>
<dbReference type="AlphaFoldDB" id="A0A0G1XAB6"/>
<comment type="caution">
    <text evidence="2">The sequence shown here is derived from an EMBL/GenBank/DDBJ whole genome shotgun (WGS) entry which is preliminary data.</text>
</comment>
<keyword evidence="1" id="KW-0472">Membrane</keyword>
<keyword evidence="1" id="KW-0812">Transmembrane</keyword>
<evidence type="ECO:0008006" key="4">
    <source>
        <dbReference type="Google" id="ProtNLM"/>
    </source>
</evidence>
<feature type="transmembrane region" description="Helical" evidence="1">
    <location>
        <begin position="161"/>
        <end position="186"/>
    </location>
</feature>
<evidence type="ECO:0000313" key="2">
    <source>
        <dbReference type="EMBL" id="KKU91285.1"/>
    </source>
</evidence>
<sequence>MVIRPLADFIFGPFLTWSPLVFFWLVFVLALLAYFRPAKIAGRIPSVFLDLKNLILGLVIFRLLYAFLETAGQYRLWLGSGLTKLLLNSPLSREFSLPFLLDKFPGVFQSRLGYFLFYSYGRFWLGLVVAFGMALAFYFILKALKKYQERFFEENELALGFLLAFLVGWPGVLVFIVLLFIFILIISVFRRLFLSETYTTFSGPMFLAGFVTLGWESELVGLLNLTVFKI</sequence>
<dbReference type="Proteomes" id="UP000034956">
    <property type="component" value="Unassembled WGS sequence"/>
</dbReference>
<feature type="transmembrane region" description="Helical" evidence="1">
    <location>
        <begin position="14"/>
        <end position="35"/>
    </location>
</feature>
<feature type="transmembrane region" description="Helical" evidence="1">
    <location>
        <begin position="206"/>
        <end position="228"/>
    </location>
</feature>
<feature type="transmembrane region" description="Helical" evidence="1">
    <location>
        <begin position="47"/>
        <end position="68"/>
    </location>
</feature>
<feature type="transmembrane region" description="Helical" evidence="1">
    <location>
        <begin position="123"/>
        <end position="141"/>
    </location>
</feature>
<protein>
    <recommendedName>
        <fullName evidence="4">Prepilin type IV endopeptidase peptidase domain-containing protein</fullName>
    </recommendedName>
</protein>
<gene>
    <name evidence="2" type="ORF">UY23_C0002G0024</name>
</gene>
<keyword evidence="1" id="KW-1133">Transmembrane helix</keyword>
<evidence type="ECO:0000256" key="1">
    <source>
        <dbReference type="SAM" id="Phobius"/>
    </source>
</evidence>
<name>A0A0G1XAB6_9BACT</name>
<dbReference type="EMBL" id="LCPF01000002">
    <property type="protein sequence ID" value="KKU91285.1"/>
    <property type="molecule type" value="Genomic_DNA"/>
</dbReference>